<dbReference type="PANTHER" id="PTHR45786:SF74">
    <property type="entry name" value="ATP-DEPENDENT DNA HELICASE"/>
    <property type="match status" value="1"/>
</dbReference>
<evidence type="ECO:0000313" key="3">
    <source>
        <dbReference type="Proteomes" id="UP000271087"/>
    </source>
</evidence>
<reference evidence="2 3" key="2">
    <citation type="submission" date="2018-08" db="EMBL/GenBank/DDBJ databases">
        <authorList>
            <person name="Laetsch R D."/>
            <person name="Stevens L."/>
            <person name="Kumar S."/>
            <person name="Blaxter L. M."/>
        </authorList>
    </citation>
    <scope>NUCLEOTIDE SEQUENCE [LARGE SCALE GENOMIC DNA]</scope>
</reference>
<accession>A0A182EFX4</accession>
<dbReference type="EMBL" id="UYRW01002332">
    <property type="protein sequence ID" value="VDK84485.1"/>
    <property type="molecule type" value="Genomic_DNA"/>
</dbReference>
<name>A0A182EFX4_ONCOC</name>
<dbReference type="STRING" id="42157.A0A182EFX4"/>
<proteinExistence type="predicted"/>
<feature type="compositionally biased region" description="Basic and acidic residues" evidence="1">
    <location>
        <begin position="1"/>
        <end position="15"/>
    </location>
</feature>
<feature type="region of interest" description="Disordered" evidence="1">
    <location>
        <begin position="1"/>
        <end position="24"/>
    </location>
</feature>
<evidence type="ECO:0000256" key="1">
    <source>
        <dbReference type="SAM" id="MobiDB-lite"/>
    </source>
</evidence>
<evidence type="ECO:0000313" key="4">
    <source>
        <dbReference type="WBParaSite" id="nOo.2.0.1.t06993-RA"/>
    </source>
</evidence>
<sequence>MSCAAEKIKLPRLEEPPEPSKTSLAGYTAQSKRFLSKINKYNSCFQMTSFGAEIVKMEFMPTLKVKRQIYHKAGSLLPLPDGQHKFLQIAFIQTAIDMMPSDTHKIVIHADKTPAGEHVRRCNAPTMDEVAIIRVGDQFEPRDIVLHRRNDQLIKAAETHQCYDALQNPISFLNSADGYHLNIKIKKEGGIPEGYIRIGFGAEIYSYPTISRRAPALLGRFCTRVFYEQYCAATPAIIDSNLQNNQQQGQKIFSSTNKHSNVMAVFGVLPERSERNTVLHIDEIAQYQVGRPFAKTLPHSEVPTWNASRKSFERRKRGEQVDGEPGIFKQFTMGRLYTVHPNQEECFFLRMLLVNVPRPTSFQQLKIVNGVTHATFRSARQALNLLEYMTLATCYIQIKFVHCLQSY</sequence>
<gene>
    <name evidence="2" type="ORF">NOO_LOCUS6993</name>
</gene>
<keyword evidence="3" id="KW-1185">Reference proteome</keyword>
<dbReference type="Proteomes" id="UP000271087">
    <property type="component" value="Unassembled WGS sequence"/>
</dbReference>
<dbReference type="OrthoDB" id="10051381at2759"/>
<dbReference type="PANTHER" id="PTHR45786">
    <property type="entry name" value="DNA BINDING PROTEIN-LIKE"/>
    <property type="match status" value="1"/>
</dbReference>
<organism evidence="4">
    <name type="scientific">Onchocerca ochengi</name>
    <name type="common">Filarial nematode worm</name>
    <dbReference type="NCBI Taxonomy" id="42157"/>
    <lineage>
        <taxon>Eukaryota</taxon>
        <taxon>Metazoa</taxon>
        <taxon>Ecdysozoa</taxon>
        <taxon>Nematoda</taxon>
        <taxon>Chromadorea</taxon>
        <taxon>Rhabditida</taxon>
        <taxon>Spirurina</taxon>
        <taxon>Spiruromorpha</taxon>
        <taxon>Filarioidea</taxon>
        <taxon>Onchocercidae</taxon>
        <taxon>Onchocerca</taxon>
    </lineage>
</organism>
<dbReference type="WBParaSite" id="nOo.2.0.1.t06993-RA">
    <property type="protein sequence ID" value="nOo.2.0.1.t06993-RA"/>
    <property type="gene ID" value="nOo.2.0.1.g06993"/>
</dbReference>
<reference evidence="4" key="1">
    <citation type="submission" date="2016-06" db="UniProtKB">
        <authorList>
            <consortium name="WormBaseParasite"/>
        </authorList>
    </citation>
    <scope>IDENTIFICATION</scope>
</reference>
<protein>
    <submittedName>
        <fullName evidence="4">PAZ domain-containing protein</fullName>
    </submittedName>
</protein>
<evidence type="ECO:0000313" key="2">
    <source>
        <dbReference type="EMBL" id="VDK84485.1"/>
    </source>
</evidence>
<dbReference type="AlphaFoldDB" id="A0A182EFX4"/>